<dbReference type="Pfam" id="PF11749">
    <property type="entry name" value="DUF3305"/>
    <property type="match status" value="1"/>
</dbReference>
<dbReference type="InterPro" id="IPR021736">
    <property type="entry name" value="DUF3305"/>
</dbReference>
<comment type="caution">
    <text evidence="2">The sequence shown here is derived from an EMBL/GenBank/DDBJ whole genome shotgun (WGS) entry which is preliminary data.</text>
</comment>
<reference evidence="2" key="2">
    <citation type="submission" date="2020-09" db="EMBL/GenBank/DDBJ databases">
        <authorList>
            <person name="Sun Q."/>
            <person name="Sedlacek I."/>
        </authorList>
    </citation>
    <scope>NUCLEOTIDE SEQUENCE</scope>
    <source>
        <strain evidence="2">CCM 7664</strain>
    </source>
</reference>
<evidence type="ECO:0008006" key="4">
    <source>
        <dbReference type="Google" id="ProtNLM"/>
    </source>
</evidence>
<reference evidence="2" key="1">
    <citation type="journal article" date="2014" name="Int. J. Syst. Evol. Microbiol.">
        <title>Complete genome sequence of Corynebacterium casei LMG S-19264T (=DSM 44701T), isolated from a smear-ripened cheese.</title>
        <authorList>
            <consortium name="US DOE Joint Genome Institute (JGI-PGF)"/>
            <person name="Walter F."/>
            <person name="Albersmeier A."/>
            <person name="Kalinowski J."/>
            <person name="Ruckert C."/>
        </authorList>
    </citation>
    <scope>NUCLEOTIDE SEQUENCE</scope>
    <source>
        <strain evidence="2">CCM 7664</strain>
    </source>
</reference>
<sequence length="176" mass="19931">METEAIRIGVVMRRTPLASRWQPFQWQPVEIVGEAGSPHAPRRLHDDPANAGNAETLWLFNDLSFNLCTSEAEGYFLNISAPEPCWFIMWRIEEIDGEEIAVPKTVTLSYNEAARQMDSGERVDTLPASDDVIAWLTAFTREHYHPEPKRKHKKPSFEGGEGVERMARAEEKAHGG</sequence>
<dbReference type="AlphaFoldDB" id="A0A8J3AXC5"/>
<evidence type="ECO:0000313" key="2">
    <source>
        <dbReference type="EMBL" id="GGI54652.1"/>
    </source>
</evidence>
<evidence type="ECO:0000313" key="3">
    <source>
        <dbReference type="Proteomes" id="UP000627205"/>
    </source>
</evidence>
<name>A0A8J3AXC5_9BURK</name>
<organism evidence="2 3">
    <name type="scientific">Oxalicibacterium solurbis</name>
    <dbReference type="NCBI Taxonomy" id="69280"/>
    <lineage>
        <taxon>Bacteria</taxon>
        <taxon>Pseudomonadati</taxon>
        <taxon>Pseudomonadota</taxon>
        <taxon>Betaproteobacteria</taxon>
        <taxon>Burkholderiales</taxon>
        <taxon>Oxalobacteraceae</taxon>
        <taxon>Oxalicibacterium</taxon>
    </lineage>
</organism>
<dbReference type="RefSeq" id="WP_188420829.1">
    <property type="nucleotide sequence ID" value="NZ_BMDP01000002.1"/>
</dbReference>
<protein>
    <recommendedName>
        <fullName evidence="4">DUF3305 domain-containing protein</fullName>
    </recommendedName>
</protein>
<accession>A0A8J3AXC5</accession>
<gene>
    <name evidence="2" type="ORF">GCM10011430_18260</name>
</gene>
<feature type="region of interest" description="Disordered" evidence="1">
    <location>
        <begin position="146"/>
        <end position="176"/>
    </location>
</feature>
<dbReference type="Proteomes" id="UP000627205">
    <property type="component" value="Unassembled WGS sequence"/>
</dbReference>
<keyword evidence="3" id="KW-1185">Reference proteome</keyword>
<proteinExistence type="predicted"/>
<evidence type="ECO:0000256" key="1">
    <source>
        <dbReference type="SAM" id="MobiDB-lite"/>
    </source>
</evidence>
<feature type="compositionally biased region" description="Basic and acidic residues" evidence="1">
    <location>
        <begin position="162"/>
        <end position="176"/>
    </location>
</feature>
<dbReference type="EMBL" id="BMDP01000002">
    <property type="protein sequence ID" value="GGI54652.1"/>
    <property type="molecule type" value="Genomic_DNA"/>
</dbReference>